<sequence length="175" mass="18428">MNGDQWKLIGSFVVGVSAILAGGGAVWAAAEAHWVGERQQSINATSSATIKEPADGRNGGCASISYEGTTLRGTAKLLHGEQLWVLTLATGEGKFYTSQDHVAVGPDGSWNRKVDQIGIPGAKGKGGRFQLVVLRANLNAANYFVVSTQKKKANGYDRLPPGAVSLDQVCVERTS</sequence>
<evidence type="ECO:0000313" key="2">
    <source>
        <dbReference type="Proteomes" id="UP001501237"/>
    </source>
</evidence>
<comment type="caution">
    <text evidence="1">The sequence shown here is derived from an EMBL/GenBank/DDBJ whole genome shotgun (WGS) entry which is preliminary data.</text>
</comment>
<organism evidence="1 2">
    <name type="scientific">Actinocorallia longicatena</name>
    <dbReference type="NCBI Taxonomy" id="111803"/>
    <lineage>
        <taxon>Bacteria</taxon>
        <taxon>Bacillati</taxon>
        <taxon>Actinomycetota</taxon>
        <taxon>Actinomycetes</taxon>
        <taxon>Streptosporangiales</taxon>
        <taxon>Thermomonosporaceae</taxon>
        <taxon>Actinocorallia</taxon>
    </lineage>
</organism>
<keyword evidence="2" id="KW-1185">Reference proteome</keyword>
<proteinExistence type="predicted"/>
<gene>
    <name evidence="1" type="ORF">GCM10010468_48360</name>
</gene>
<accession>A0ABP6QJR7</accession>
<reference evidence="2" key="1">
    <citation type="journal article" date="2019" name="Int. J. Syst. Evol. Microbiol.">
        <title>The Global Catalogue of Microorganisms (GCM) 10K type strain sequencing project: providing services to taxonomists for standard genome sequencing and annotation.</title>
        <authorList>
            <consortium name="The Broad Institute Genomics Platform"/>
            <consortium name="The Broad Institute Genome Sequencing Center for Infectious Disease"/>
            <person name="Wu L."/>
            <person name="Ma J."/>
        </authorList>
    </citation>
    <scope>NUCLEOTIDE SEQUENCE [LARGE SCALE GENOMIC DNA]</scope>
    <source>
        <strain evidence="2">JCM 9377</strain>
    </source>
</reference>
<name>A0ABP6QJR7_9ACTN</name>
<dbReference type="EMBL" id="BAAAUV010000013">
    <property type="protein sequence ID" value="GAA3222522.1"/>
    <property type="molecule type" value="Genomic_DNA"/>
</dbReference>
<evidence type="ECO:0000313" key="1">
    <source>
        <dbReference type="EMBL" id="GAA3222522.1"/>
    </source>
</evidence>
<dbReference type="RefSeq" id="WP_344832278.1">
    <property type="nucleotide sequence ID" value="NZ_BAAAUV010000013.1"/>
</dbReference>
<dbReference type="Proteomes" id="UP001501237">
    <property type="component" value="Unassembled WGS sequence"/>
</dbReference>
<protein>
    <submittedName>
        <fullName evidence="1">Uncharacterized protein</fullName>
    </submittedName>
</protein>